<accession>A0ABT2H1E5</accession>
<protein>
    <submittedName>
        <fullName evidence="2">Cell wall-binding repeat-containing protein</fullName>
    </submittedName>
</protein>
<dbReference type="InterPro" id="IPR007253">
    <property type="entry name" value="Cell_wall-bd_2"/>
</dbReference>
<dbReference type="InterPro" id="IPR051922">
    <property type="entry name" value="Bact_Sporulation_Assoc"/>
</dbReference>
<evidence type="ECO:0000313" key="2">
    <source>
        <dbReference type="EMBL" id="MCS5733730.1"/>
    </source>
</evidence>
<dbReference type="Proteomes" id="UP001165586">
    <property type="component" value="Unassembled WGS sequence"/>
</dbReference>
<sequence length="446" mass="44416">MPSGRSRLLSSCIAAAALVAGAVAPAAVTSASAAAAAVAVAAAAAAEGLVPAPVCPQEQAIVGFPITPKNFIERPPVGLPYTISLSGALPDGLRVVSQPNAPVALGVPTTSQRSTFTVVAVFRKGDGTTETSSTDCTTVVQPSPVVNRIAGIDRYDQSVEVSRAGFSAASVVYLASGEKFADALSASAVAAEHHAPLLLTPAAGISSGVIGEIARLKPADVVVVGGPASVSPAALSQLGTATAATITRIDGADRYAVSRNLIAHPAFGIPRADDVYLATGANFPDALTASPAAAQSGAPVLLVNGAESSLTGEESSTLARLGAENAFIVGGENSVSKALQTQLETSYTTTRFGGADRFEVSHTVNDAVFPAADDVYLASGTAFADALSGGVVAGLAGDPLYLTRQTCIDAGAASGIGRLLPHSLFVLGGTATLDGEIDALTICPAE</sequence>
<dbReference type="RefSeq" id="WP_259538545.1">
    <property type="nucleotide sequence ID" value="NZ_JANLCJ010000002.1"/>
</dbReference>
<dbReference type="PANTHER" id="PTHR30032:SF1">
    <property type="entry name" value="N-ACETYLMURAMOYL-L-ALANINE AMIDASE LYTC"/>
    <property type="match status" value="1"/>
</dbReference>
<dbReference type="Gene3D" id="3.40.50.12090">
    <property type="match status" value="2"/>
</dbReference>
<dbReference type="PANTHER" id="PTHR30032">
    <property type="entry name" value="N-ACETYLMURAMOYL-L-ALANINE AMIDASE-RELATED"/>
    <property type="match status" value="1"/>
</dbReference>
<reference evidence="2" key="1">
    <citation type="submission" date="2022-08" db="EMBL/GenBank/DDBJ databases">
        <authorList>
            <person name="Deng Y."/>
            <person name="Han X.-F."/>
            <person name="Zhang Y.-Q."/>
        </authorList>
    </citation>
    <scope>NUCLEOTIDE SEQUENCE</scope>
    <source>
        <strain evidence="2">CPCC 203386</strain>
    </source>
</reference>
<comment type="caution">
    <text evidence="2">The sequence shown here is derived from an EMBL/GenBank/DDBJ whole genome shotgun (WGS) entry which is preliminary data.</text>
</comment>
<feature type="chain" id="PRO_5045956753" evidence="1">
    <location>
        <begin position="27"/>
        <end position="446"/>
    </location>
</feature>
<evidence type="ECO:0000313" key="3">
    <source>
        <dbReference type="Proteomes" id="UP001165586"/>
    </source>
</evidence>
<organism evidence="2 3">
    <name type="scientific">Herbiconiux daphne</name>
    <dbReference type="NCBI Taxonomy" id="2970914"/>
    <lineage>
        <taxon>Bacteria</taxon>
        <taxon>Bacillati</taxon>
        <taxon>Actinomycetota</taxon>
        <taxon>Actinomycetes</taxon>
        <taxon>Micrococcales</taxon>
        <taxon>Microbacteriaceae</taxon>
        <taxon>Herbiconiux</taxon>
    </lineage>
</organism>
<keyword evidence="3" id="KW-1185">Reference proteome</keyword>
<name>A0ABT2H1E5_9MICO</name>
<proteinExistence type="predicted"/>
<dbReference type="EMBL" id="JANLCJ010000002">
    <property type="protein sequence ID" value="MCS5733730.1"/>
    <property type="molecule type" value="Genomic_DNA"/>
</dbReference>
<gene>
    <name evidence="2" type="ORF">N1032_08255</name>
</gene>
<keyword evidence="1" id="KW-0732">Signal</keyword>
<dbReference type="Pfam" id="PF04122">
    <property type="entry name" value="CW_binding_2"/>
    <property type="match status" value="3"/>
</dbReference>
<evidence type="ECO:0000256" key="1">
    <source>
        <dbReference type="SAM" id="SignalP"/>
    </source>
</evidence>
<feature type="signal peptide" evidence="1">
    <location>
        <begin position="1"/>
        <end position="26"/>
    </location>
</feature>